<feature type="chain" id="PRO_5027634523" evidence="1">
    <location>
        <begin position="21"/>
        <end position="279"/>
    </location>
</feature>
<sequence length="279" mass="32281">MRFKQCVFILNIIFLQICSASETFDIDIESYVQEIKTELDDLKFTIAHKSDSILEGFNWVLQPEEVKKYLLVVNQADFSSIQNYVDSFGSDKGKSNAGGNAQIADLTSLTMAFGVLDKMMFTEGDLNVVNKYNNKMKHFFEYRERINEIAVNTQIQFLIGQPGQIFKKVGKDIAKSMKLFNTMQKDCKKLFERSEIWKIMKDDKQEFIDQETINIKKYNRSFYKPTGLTHDQNFAHPYGVKLMRVDLEKTTETIKALNDVLAANRKKLKLKKRGKMGNS</sequence>
<proteinExistence type="predicted"/>
<gene>
    <name evidence="2" type="ORF">MENT_LOCUS12032</name>
</gene>
<accession>A0A6V7UEJ3</accession>
<dbReference type="Proteomes" id="UP000580250">
    <property type="component" value="Unassembled WGS sequence"/>
</dbReference>
<organism evidence="2 3">
    <name type="scientific">Meloidogyne enterolobii</name>
    <name type="common">Root-knot nematode worm</name>
    <name type="synonym">Meloidogyne mayaguensis</name>
    <dbReference type="NCBI Taxonomy" id="390850"/>
    <lineage>
        <taxon>Eukaryota</taxon>
        <taxon>Metazoa</taxon>
        <taxon>Ecdysozoa</taxon>
        <taxon>Nematoda</taxon>
        <taxon>Chromadorea</taxon>
        <taxon>Rhabditida</taxon>
        <taxon>Tylenchina</taxon>
        <taxon>Tylenchomorpha</taxon>
        <taxon>Tylenchoidea</taxon>
        <taxon>Meloidogynidae</taxon>
        <taxon>Meloidogyninae</taxon>
        <taxon>Meloidogyne</taxon>
    </lineage>
</organism>
<protein>
    <submittedName>
        <fullName evidence="2">Uncharacterized protein</fullName>
    </submittedName>
</protein>
<reference evidence="2 3" key="1">
    <citation type="submission" date="2020-08" db="EMBL/GenBank/DDBJ databases">
        <authorList>
            <person name="Koutsovoulos G."/>
            <person name="Danchin GJ E."/>
        </authorList>
    </citation>
    <scope>NUCLEOTIDE SEQUENCE [LARGE SCALE GENOMIC DNA]</scope>
</reference>
<evidence type="ECO:0000256" key="1">
    <source>
        <dbReference type="SAM" id="SignalP"/>
    </source>
</evidence>
<feature type="signal peptide" evidence="1">
    <location>
        <begin position="1"/>
        <end position="20"/>
    </location>
</feature>
<name>A0A6V7UEJ3_MELEN</name>
<comment type="caution">
    <text evidence="2">The sequence shown here is derived from an EMBL/GenBank/DDBJ whole genome shotgun (WGS) entry which is preliminary data.</text>
</comment>
<dbReference type="AlphaFoldDB" id="A0A6V7UEJ3"/>
<dbReference type="OrthoDB" id="5910346at2759"/>
<evidence type="ECO:0000313" key="2">
    <source>
        <dbReference type="EMBL" id="CAD2155848.1"/>
    </source>
</evidence>
<evidence type="ECO:0000313" key="3">
    <source>
        <dbReference type="Proteomes" id="UP000580250"/>
    </source>
</evidence>
<dbReference type="EMBL" id="CAJEWN010000060">
    <property type="protein sequence ID" value="CAD2155848.1"/>
    <property type="molecule type" value="Genomic_DNA"/>
</dbReference>
<keyword evidence="1" id="KW-0732">Signal</keyword>